<organism evidence="2 3">
    <name type="scientific">Bradymonas sediminis</name>
    <dbReference type="NCBI Taxonomy" id="1548548"/>
    <lineage>
        <taxon>Bacteria</taxon>
        <taxon>Deltaproteobacteria</taxon>
        <taxon>Bradymonadales</taxon>
        <taxon>Bradymonadaceae</taxon>
        <taxon>Bradymonas</taxon>
    </lineage>
</organism>
<dbReference type="OrthoDB" id="5524734at2"/>
<proteinExistence type="predicted"/>
<dbReference type="Proteomes" id="UP000249799">
    <property type="component" value="Chromosome"/>
</dbReference>
<dbReference type="KEGG" id="bsed:DN745_14755"/>
<keyword evidence="3" id="KW-1185">Reference proteome</keyword>
<dbReference type="EMBL" id="CP030032">
    <property type="protein sequence ID" value="AWV90518.1"/>
    <property type="molecule type" value="Genomic_DNA"/>
</dbReference>
<protein>
    <recommendedName>
        <fullName evidence="4">Peptidase M43 pregnancy-associated plasma-A domain-containing protein</fullName>
    </recommendedName>
</protein>
<accession>A0A2Z4FPA8</accession>
<dbReference type="Gene3D" id="3.40.390.10">
    <property type="entry name" value="Collagenase (Catalytic Domain)"/>
    <property type="match status" value="1"/>
</dbReference>
<dbReference type="AlphaFoldDB" id="A0A2Z4FPA8"/>
<evidence type="ECO:0000313" key="3">
    <source>
        <dbReference type="Proteomes" id="UP000249799"/>
    </source>
</evidence>
<feature type="region of interest" description="Disordered" evidence="1">
    <location>
        <begin position="34"/>
        <end position="63"/>
    </location>
</feature>
<evidence type="ECO:0008006" key="4">
    <source>
        <dbReference type="Google" id="ProtNLM"/>
    </source>
</evidence>
<evidence type="ECO:0000313" key="2">
    <source>
        <dbReference type="EMBL" id="AWV90518.1"/>
    </source>
</evidence>
<feature type="compositionally biased region" description="Acidic residues" evidence="1">
    <location>
        <begin position="34"/>
        <end position="50"/>
    </location>
</feature>
<dbReference type="GO" id="GO:0008237">
    <property type="term" value="F:metallopeptidase activity"/>
    <property type="evidence" value="ECO:0007669"/>
    <property type="project" value="InterPro"/>
</dbReference>
<sequence>MGCLLLLSSACGSGDSEQSNSEFDLIDHIDLNEAELPDAGERDVELEDAGPDATKPDSGPGGVDLGEACGDDEECNFGRCIDDPGFVGGYCSTPDACEFDDQCPEGSTCFQDGETNFCGARCEATSDCRDGYSCQESSASPFKACAPIPNTPSEGAVDGAACDSDSDCAGSYCLKDPEWPGGYCTTVDCQTYVDCARGPDEANNRCLQQPGGTNFCVRMCQRSADCREDYVCSPVGGGQGFCSPDPQADFAPEGLEDYPFDITCGLEAENNRIHIDYEIAADTTSYMITPFALDRKSIRIASTTLPDSGQIDFSGANDFQTVPALLFDYVNPTLTPPVAQMADQLQSGAHTLQVRTDSTDLCYYVLEENSPGVSIDFNIYLVGIGLSAEQAETDPNLQAMLDHFDAVYAQFGVTTGEVRYHEITGDDADAYQIVRTELDLQKLVSLSTLPEGGYDAALSANVFFVRGMQLGGGGGGAIGVSQGLPGAAALHGTPSSGVIFTSEYLGMQFQGEQGSVVNGNEFTGIVMAHEVGHYLGLFHTSEQYGQGFDPVLDTPRCTRPSDFPDNCPDINNLMFPLAGISHTELTPGQIFTLQANPLTKD</sequence>
<reference evidence="2 3" key="1">
    <citation type="submission" date="2018-06" db="EMBL/GenBank/DDBJ databases">
        <title>Lujinxingia sediminis gen. nov. sp. nov., a new facultative anaerobic member of the class Deltaproteobacteria, and proposal of Lujinxingaceae fam. nov.</title>
        <authorList>
            <person name="Guo L.-Y."/>
            <person name="Li C.-M."/>
            <person name="Wang S."/>
            <person name="Du Z.-J."/>
        </authorList>
    </citation>
    <scope>NUCLEOTIDE SEQUENCE [LARGE SCALE GENOMIC DNA]</scope>
    <source>
        <strain evidence="2 3">FA350</strain>
    </source>
</reference>
<name>A0A2Z4FPA8_9DELT</name>
<gene>
    <name evidence="2" type="ORF">DN745_14755</name>
</gene>
<dbReference type="InterPro" id="IPR024079">
    <property type="entry name" value="MetalloPept_cat_dom_sf"/>
</dbReference>
<evidence type="ECO:0000256" key="1">
    <source>
        <dbReference type="SAM" id="MobiDB-lite"/>
    </source>
</evidence>
<dbReference type="SUPFAM" id="SSF55486">
    <property type="entry name" value="Metalloproteases ('zincins'), catalytic domain"/>
    <property type="match status" value="1"/>
</dbReference>